<gene>
    <name evidence="2" type="ORF">SAMN04487893_103203</name>
</gene>
<keyword evidence="2" id="KW-0808">Transferase</keyword>
<dbReference type="Gene3D" id="3.90.550.10">
    <property type="entry name" value="Spore Coat Polysaccharide Biosynthesis Protein SpsA, Chain A"/>
    <property type="match status" value="1"/>
</dbReference>
<dbReference type="AlphaFoldDB" id="A0A1I3NU07"/>
<dbReference type="RefSeq" id="WP_090678280.1">
    <property type="nucleotide sequence ID" value="NZ_FORU01000003.1"/>
</dbReference>
<evidence type="ECO:0000259" key="1">
    <source>
        <dbReference type="Pfam" id="PF00535"/>
    </source>
</evidence>
<accession>A0A1I3NU07</accession>
<sequence length="402" mass="46323">MQLSVIILNYNVRYFLEQCVRSVLDAISNIDAEIIVVDNNSSDGSGMMMRELFPYIKYIDNNANVGFPKGNNIGVSHAKGEYICILNPDTVVGETTFVKLLSFASKKQKMGIVGCQLVDGKGQFLPESKRGIPTPWVSFSKAMGLNKIAPKSSFLNAYYAPHLCKDESGEVSVLVGAFMFMRKELYIELGGFDESFFMYVEDTDLSYRAIKSGYKNYYKHDVVVIHYKGESTVKDALYMQRFRKGMQIFYKKHFSESYLFDVFMRMGSFCFMLAKKHKKVKEEKFPDKIILVSENNYLLEWGKKKWDCDMIMVSNLLKLQNLLKRYEGLYIEIVFDGDMLSNGDMILFMKSNTDRKRTFKIKPKDTSYLVGSNNSNDHGKIIKIDYQNFVNDYNKSEILLNL</sequence>
<reference evidence="3" key="1">
    <citation type="submission" date="2016-10" db="EMBL/GenBank/DDBJ databases">
        <authorList>
            <person name="Varghese N."/>
            <person name="Submissions S."/>
        </authorList>
    </citation>
    <scope>NUCLEOTIDE SEQUENCE [LARGE SCALE GENOMIC DNA]</scope>
    <source>
        <strain evidence="3">DSM 26542</strain>
    </source>
</reference>
<evidence type="ECO:0000313" key="3">
    <source>
        <dbReference type="Proteomes" id="UP000243887"/>
    </source>
</evidence>
<dbReference type="InterPro" id="IPR029044">
    <property type="entry name" value="Nucleotide-diphossugar_trans"/>
</dbReference>
<dbReference type="STRING" id="1150112.SAMN04487893_103203"/>
<dbReference type="GO" id="GO:0016740">
    <property type="term" value="F:transferase activity"/>
    <property type="evidence" value="ECO:0007669"/>
    <property type="project" value="UniProtKB-KW"/>
</dbReference>
<name>A0A1I3NU07_9FLAO</name>
<dbReference type="PANTHER" id="PTHR43179:SF7">
    <property type="entry name" value="RHAMNOSYLTRANSFERASE WBBL"/>
    <property type="match status" value="1"/>
</dbReference>
<protein>
    <submittedName>
        <fullName evidence="2">Glycosyltransferase, GT2 family</fullName>
    </submittedName>
</protein>
<dbReference type="PANTHER" id="PTHR43179">
    <property type="entry name" value="RHAMNOSYLTRANSFERASE WBBL"/>
    <property type="match status" value="1"/>
</dbReference>
<organism evidence="2 3">
    <name type="scientific">Myroides guanonis</name>
    <dbReference type="NCBI Taxonomy" id="1150112"/>
    <lineage>
        <taxon>Bacteria</taxon>
        <taxon>Pseudomonadati</taxon>
        <taxon>Bacteroidota</taxon>
        <taxon>Flavobacteriia</taxon>
        <taxon>Flavobacteriales</taxon>
        <taxon>Flavobacteriaceae</taxon>
        <taxon>Myroides</taxon>
    </lineage>
</organism>
<dbReference type="Pfam" id="PF00535">
    <property type="entry name" value="Glycos_transf_2"/>
    <property type="match status" value="1"/>
</dbReference>
<dbReference type="Proteomes" id="UP000243887">
    <property type="component" value="Unassembled WGS sequence"/>
</dbReference>
<dbReference type="OrthoDB" id="9771846at2"/>
<proteinExistence type="predicted"/>
<dbReference type="InterPro" id="IPR001173">
    <property type="entry name" value="Glyco_trans_2-like"/>
</dbReference>
<dbReference type="EMBL" id="FORU01000003">
    <property type="protein sequence ID" value="SFJ12622.1"/>
    <property type="molecule type" value="Genomic_DNA"/>
</dbReference>
<evidence type="ECO:0000313" key="2">
    <source>
        <dbReference type="EMBL" id="SFJ12622.1"/>
    </source>
</evidence>
<dbReference type="SUPFAM" id="SSF53448">
    <property type="entry name" value="Nucleotide-diphospho-sugar transferases"/>
    <property type="match status" value="1"/>
</dbReference>
<keyword evidence="3" id="KW-1185">Reference proteome</keyword>
<dbReference type="CDD" id="cd04186">
    <property type="entry name" value="GT_2_like_c"/>
    <property type="match status" value="1"/>
</dbReference>
<feature type="domain" description="Glycosyltransferase 2-like" evidence="1">
    <location>
        <begin position="4"/>
        <end position="187"/>
    </location>
</feature>